<protein>
    <submittedName>
        <fullName evidence="1">Uncharacterized protein</fullName>
    </submittedName>
</protein>
<evidence type="ECO:0000313" key="2">
    <source>
        <dbReference type="Proteomes" id="UP000009173"/>
    </source>
</evidence>
<reference evidence="2" key="1">
    <citation type="journal article" date="2009" name="Environ. Microbiol.">
        <title>Contribution of mobile genetic elements to Desulfovibrio vulgaris genome plasticity.</title>
        <authorList>
            <person name="Walker C.B."/>
            <person name="Stolyar S."/>
            <person name="Chivian D."/>
            <person name="Pinel N."/>
            <person name="Gabster J.A."/>
            <person name="Dehal P.S."/>
            <person name="He Z."/>
            <person name="Yang Z.K."/>
            <person name="Yen H.C."/>
            <person name="Zhou J."/>
            <person name="Wall J.D."/>
            <person name="Hazen T.C."/>
            <person name="Arkin A.P."/>
            <person name="Stahl D.A."/>
        </authorList>
    </citation>
    <scope>NUCLEOTIDE SEQUENCE [LARGE SCALE GENOMIC DNA]</scope>
    <source>
        <strain evidence="2">DP4</strain>
        <plasmid evidence="2">Plasmid pDVUL01</plasmid>
    </source>
</reference>
<accession>A0A0H3ACG0</accession>
<dbReference type="RefSeq" id="WP_011176692.1">
    <property type="nucleotide sequence ID" value="NC_008741.1"/>
</dbReference>
<dbReference type="EMBL" id="CP000528">
    <property type="protein sequence ID" value="ABM30006.1"/>
    <property type="molecule type" value="Genomic_DNA"/>
</dbReference>
<proteinExistence type="predicted"/>
<dbReference type="AlphaFoldDB" id="A0A0H3ACG0"/>
<keyword evidence="1" id="KW-0614">Plasmid</keyword>
<dbReference type="Gene3D" id="1.20.5.420">
    <property type="entry name" value="Immunoglobulin FC, subunit C"/>
    <property type="match status" value="1"/>
</dbReference>
<sequence>MTEPRASAFDLADDHSGVKARALKEELLTLDMSVKRTMDAGLTPDDMKVAQAARDAVQAASRVVEALSR</sequence>
<organism evidence="1 2">
    <name type="scientific">Nitratidesulfovibrio vulgaris (strain DP4)</name>
    <name type="common">Desulfovibrio vulgaris</name>
    <dbReference type="NCBI Taxonomy" id="391774"/>
    <lineage>
        <taxon>Bacteria</taxon>
        <taxon>Pseudomonadati</taxon>
        <taxon>Thermodesulfobacteriota</taxon>
        <taxon>Desulfovibrionia</taxon>
        <taxon>Desulfovibrionales</taxon>
        <taxon>Desulfovibrionaceae</taxon>
        <taxon>Nitratidesulfovibrio</taxon>
    </lineage>
</organism>
<gene>
    <name evidence="1" type="ordered locus">Dvul_2995</name>
</gene>
<dbReference type="HOGENOM" id="CLU_201706_0_0_7"/>
<name>A0A0H3ACG0_NITV4</name>
<evidence type="ECO:0000313" key="1">
    <source>
        <dbReference type="EMBL" id="ABM30006.1"/>
    </source>
</evidence>
<geneLocation type="plasmid" evidence="1 2">
    <name>pDVUL01</name>
</geneLocation>
<dbReference type="KEGG" id="dvl:Dvul_2995"/>
<dbReference type="Proteomes" id="UP000009173">
    <property type="component" value="Plasmid pDVUL01"/>
</dbReference>